<dbReference type="InterPro" id="IPR015422">
    <property type="entry name" value="PyrdxlP-dep_Trfase_small"/>
</dbReference>
<evidence type="ECO:0000256" key="3">
    <source>
        <dbReference type="ARBA" id="ARBA00022679"/>
    </source>
</evidence>
<dbReference type="InterPro" id="IPR050859">
    <property type="entry name" value="Class-I_PLP-dep_aminotransf"/>
</dbReference>
<proteinExistence type="predicted"/>
<dbReference type="CDD" id="cd00609">
    <property type="entry name" value="AAT_like"/>
    <property type="match status" value="1"/>
</dbReference>
<dbReference type="Proteomes" id="UP000319210">
    <property type="component" value="Unassembled WGS sequence"/>
</dbReference>
<dbReference type="OrthoDB" id="199743at2"/>
<accession>A0A4Y3R6S0</accession>
<dbReference type="InterPro" id="IPR015421">
    <property type="entry name" value="PyrdxlP-dep_Trfase_major"/>
</dbReference>
<feature type="domain" description="Aminotransferase class I/classII large" evidence="5">
    <location>
        <begin position="99"/>
        <end position="431"/>
    </location>
</feature>
<evidence type="ECO:0000256" key="2">
    <source>
        <dbReference type="ARBA" id="ARBA00022576"/>
    </source>
</evidence>
<evidence type="ECO:0000259" key="5">
    <source>
        <dbReference type="Pfam" id="PF00155"/>
    </source>
</evidence>
<dbReference type="InterPro" id="IPR015424">
    <property type="entry name" value="PyrdxlP-dep_Trfase"/>
</dbReference>
<dbReference type="GO" id="GO:0030170">
    <property type="term" value="F:pyridoxal phosphate binding"/>
    <property type="evidence" value="ECO:0007669"/>
    <property type="project" value="InterPro"/>
</dbReference>
<reference evidence="6 7" key="1">
    <citation type="submission" date="2019-06" db="EMBL/GenBank/DDBJ databases">
        <title>Whole genome shotgun sequence of Streptomyces cacaoi subsp. cacaoi NBRC 12748.</title>
        <authorList>
            <person name="Hosoyama A."/>
            <person name="Uohara A."/>
            <person name="Ohji S."/>
            <person name="Ichikawa N."/>
        </authorList>
    </citation>
    <scope>NUCLEOTIDE SEQUENCE [LARGE SCALE GENOMIC DNA]</scope>
    <source>
        <strain evidence="6 7">NBRC 12748</strain>
    </source>
</reference>
<dbReference type="Gene3D" id="3.40.640.10">
    <property type="entry name" value="Type I PLP-dependent aspartate aminotransferase-like (Major domain)"/>
    <property type="match status" value="1"/>
</dbReference>
<gene>
    <name evidence="6" type="ORF">SCA03_59970</name>
</gene>
<organism evidence="6 7">
    <name type="scientific">Streptomyces cacaoi</name>
    <dbReference type="NCBI Taxonomy" id="1898"/>
    <lineage>
        <taxon>Bacteria</taxon>
        <taxon>Bacillati</taxon>
        <taxon>Actinomycetota</taxon>
        <taxon>Actinomycetes</taxon>
        <taxon>Kitasatosporales</taxon>
        <taxon>Streptomycetaceae</taxon>
        <taxon>Streptomyces</taxon>
    </lineage>
</organism>
<dbReference type="Gene3D" id="3.90.1150.10">
    <property type="entry name" value="Aspartate Aminotransferase, domain 1"/>
    <property type="match status" value="1"/>
</dbReference>
<dbReference type="RefSeq" id="WP_086817409.1">
    <property type="nucleotide sequence ID" value="NZ_BJMM01000051.1"/>
</dbReference>
<evidence type="ECO:0000313" key="7">
    <source>
        <dbReference type="Proteomes" id="UP000319210"/>
    </source>
</evidence>
<evidence type="ECO:0000256" key="4">
    <source>
        <dbReference type="ARBA" id="ARBA00022898"/>
    </source>
</evidence>
<dbReference type="GO" id="GO:1901605">
    <property type="term" value="P:alpha-amino acid metabolic process"/>
    <property type="evidence" value="ECO:0007669"/>
    <property type="project" value="TreeGrafter"/>
</dbReference>
<keyword evidence="4" id="KW-0663">Pyridoxal phosphate</keyword>
<dbReference type="Pfam" id="PF00155">
    <property type="entry name" value="Aminotran_1_2"/>
    <property type="match status" value="1"/>
</dbReference>
<comment type="caution">
    <text evidence="6">The sequence shown here is derived from an EMBL/GenBank/DDBJ whole genome shotgun (WGS) entry which is preliminary data.</text>
</comment>
<dbReference type="PANTHER" id="PTHR42790">
    <property type="entry name" value="AMINOTRANSFERASE"/>
    <property type="match status" value="1"/>
</dbReference>
<protein>
    <recommendedName>
        <fullName evidence="5">Aminotransferase class I/classII large domain-containing protein</fullName>
    </recommendedName>
</protein>
<keyword evidence="2" id="KW-0032">Aminotransferase</keyword>
<dbReference type="AlphaFoldDB" id="A0A4Y3R6S0"/>
<dbReference type="GO" id="GO:0008483">
    <property type="term" value="F:transaminase activity"/>
    <property type="evidence" value="ECO:0007669"/>
    <property type="project" value="UniProtKB-KW"/>
</dbReference>
<dbReference type="InterPro" id="IPR004839">
    <property type="entry name" value="Aminotransferase_I/II_large"/>
</dbReference>
<dbReference type="SUPFAM" id="SSF53383">
    <property type="entry name" value="PLP-dependent transferases"/>
    <property type="match status" value="1"/>
</dbReference>
<sequence length="440" mass="48317">MTATPPPETGPVELDVAGLHTSLRDPALESMNFLNEIAGRYPDAVSFAPGRPYEGFFEVEQVHTYLRRYERYLADERRLPPDEVRRALFQYGRTKGIVHEVVARCLEVDEGIHADPEALVLTVGCQEAMYLVLRALRADARDAVLAVAPAYVGLVGAARLVDMEVLPVASAPNGVDLDDLTAALSRARRAGLRPRACYLVPDFSNPTGVSLDLPTRRALLELAAREGLLLLEDNPYGVFDATGERLPTLKSLDTTGQVVYLGSFAKTGFPGARLGFAVADQRVRTADGRTGLFADELSKVKSMVTVNTPALSQAVIAGKLLEHGYSLEKANRREIEVYRDNLRRMLDGLARRFPAGSRPRVAWNTPGGGFFLVVTVPFRGDDALLEHSAREHGVLWTPMRHFYEGESAADRIRLSFSQVTPEQIELGLDRLAALIREQAG</sequence>
<evidence type="ECO:0000256" key="1">
    <source>
        <dbReference type="ARBA" id="ARBA00001933"/>
    </source>
</evidence>
<name>A0A4Y3R6S0_STRCI</name>
<comment type="cofactor">
    <cofactor evidence="1">
        <name>pyridoxal 5'-phosphate</name>
        <dbReference type="ChEBI" id="CHEBI:597326"/>
    </cofactor>
</comment>
<dbReference type="EMBL" id="BJMM01000051">
    <property type="protein sequence ID" value="GEB53446.1"/>
    <property type="molecule type" value="Genomic_DNA"/>
</dbReference>
<dbReference type="PANTHER" id="PTHR42790:SF19">
    <property type="entry name" value="KYNURENINE_ALPHA-AMINOADIPATE AMINOTRANSFERASE, MITOCHONDRIAL"/>
    <property type="match status" value="1"/>
</dbReference>
<evidence type="ECO:0000313" key="6">
    <source>
        <dbReference type="EMBL" id="GEB53446.1"/>
    </source>
</evidence>
<keyword evidence="3" id="KW-0808">Transferase</keyword>
<keyword evidence="7" id="KW-1185">Reference proteome</keyword>